<gene>
    <name evidence="1" type="ORF">Phpb_00483</name>
</gene>
<protein>
    <submittedName>
        <fullName evidence="1">Uncharacterized protein</fullName>
    </submittedName>
</protein>
<comment type="caution">
    <text evidence="1">The sequence shown here is derived from an EMBL/GenBank/DDBJ whole genome shotgun (WGS) entry which is preliminary data.</text>
</comment>
<evidence type="ECO:0000313" key="2">
    <source>
        <dbReference type="Proteomes" id="UP000092665"/>
    </source>
</evidence>
<dbReference type="Proteomes" id="UP000092665">
    <property type="component" value="Unassembled WGS sequence"/>
</dbReference>
<evidence type="ECO:0000313" key="1">
    <source>
        <dbReference type="EMBL" id="OCA55985.1"/>
    </source>
</evidence>
<proteinExistence type="predicted"/>
<dbReference type="PATRIC" id="fig|29488.15.peg.539"/>
<name>A0A1B8YLM7_9GAMM</name>
<organism evidence="1 2">
    <name type="scientific">Photorhabdus namnaonensis</name>
    <dbReference type="NCBI Taxonomy" id="1851568"/>
    <lineage>
        <taxon>Bacteria</taxon>
        <taxon>Pseudomonadati</taxon>
        <taxon>Pseudomonadota</taxon>
        <taxon>Gammaproteobacteria</taxon>
        <taxon>Enterobacterales</taxon>
        <taxon>Morganellaceae</taxon>
        <taxon>Photorhabdus</taxon>
    </lineage>
</organism>
<sequence>MSNKNDFKAFSISNDANVVSQERYEEEQSLKTGFPPNDVTTHVLNKALRQSSTIASVVANFMSTQCGKDVLDNGDLATLNKTFTDSLQCYK</sequence>
<dbReference type="RefSeq" id="WP_240492385.1">
    <property type="nucleotide sequence ID" value="NZ_CAWMQN010000018.1"/>
</dbReference>
<reference evidence="2" key="1">
    <citation type="submission" date="2015-11" db="EMBL/GenBank/DDBJ databases">
        <authorList>
            <person name="Tobias N.J."/>
            <person name="Mishra B."/>
            <person name="Gupta D.K."/>
            <person name="Thines M."/>
            <person name="Stinear T.P."/>
            <person name="Bode H.B."/>
        </authorList>
    </citation>
    <scope>NUCLEOTIDE SEQUENCE [LARGE SCALE GENOMIC DNA]</scope>
    <source>
        <strain evidence="2">PB45.5</strain>
    </source>
</reference>
<dbReference type="AlphaFoldDB" id="A0A1B8YLM7"/>
<accession>A0A1B8YLM7</accession>
<keyword evidence="2" id="KW-1185">Reference proteome</keyword>
<dbReference type="EMBL" id="LOIC01000018">
    <property type="protein sequence ID" value="OCA55985.1"/>
    <property type="molecule type" value="Genomic_DNA"/>
</dbReference>